<proteinExistence type="predicted"/>
<dbReference type="AlphaFoldDB" id="A0A1L8D401"/>
<evidence type="ECO:0000256" key="1">
    <source>
        <dbReference type="SAM" id="Phobius"/>
    </source>
</evidence>
<keyword evidence="1" id="KW-1133">Transmembrane helix</keyword>
<accession>A0A1L8D401</accession>
<reference evidence="3" key="1">
    <citation type="submission" date="2016-12" db="EMBL/GenBank/DDBJ databases">
        <title>Draft Genome Sequences od Carboxydothermus pertinax and islandicus, Hydrogenogenic Carboxydotrophic Bacteria.</title>
        <authorList>
            <person name="Fukuyama Y."/>
            <person name="Ohmae K."/>
            <person name="Yoneda Y."/>
            <person name="Yoshida T."/>
            <person name="Sako Y."/>
        </authorList>
    </citation>
    <scope>NUCLEOTIDE SEQUENCE [LARGE SCALE GENOMIC DNA]</scope>
    <source>
        <strain evidence="3">SET</strain>
    </source>
</reference>
<sequence>MKKLWGNIMRQINIIIFIIVISILSLSCSINEKDDYALIKETIEKFYDTQYKAYLELEYKDITPFLDMTKIQNQNKVI</sequence>
<evidence type="ECO:0008006" key="4">
    <source>
        <dbReference type="Google" id="ProtNLM"/>
    </source>
</evidence>
<comment type="caution">
    <text evidence="2">The sequence shown here is derived from an EMBL/GenBank/DDBJ whole genome shotgun (WGS) entry which is preliminary data.</text>
</comment>
<keyword evidence="1" id="KW-0812">Transmembrane</keyword>
<dbReference type="Proteomes" id="UP000187338">
    <property type="component" value="Unassembled WGS sequence"/>
</dbReference>
<evidence type="ECO:0000313" key="2">
    <source>
        <dbReference type="EMBL" id="GAV25915.1"/>
    </source>
</evidence>
<dbReference type="PROSITE" id="PS51257">
    <property type="entry name" value="PROKAR_LIPOPROTEIN"/>
    <property type="match status" value="1"/>
</dbReference>
<evidence type="ECO:0000313" key="3">
    <source>
        <dbReference type="Proteomes" id="UP000187338"/>
    </source>
</evidence>
<dbReference type="EMBL" id="BDJL01000105">
    <property type="protein sequence ID" value="GAV25915.1"/>
    <property type="molecule type" value="Genomic_DNA"/>
</dbReference>
<keyword evidence="3" id="KW-1185">Reference proteome</keyword>
<protein>
    <recommendedName>
        <fullName evidence="4">Lipoprotein</fullName>
    </recommendedName>
</protein>
<keyword evidence="1" id="KW-0472">Membrane</keyword>
<feature type="transmembrane region" description="Helical" evidence="1">
    <location>
        <begin position="12"/>
        <end position="30"/>
    </location>
</feature>
<name>A0A1L8D401_9THEO</name>
<gene>
    <name evidence="2" type="ORF">ciss_18480</name>
</gene>
<feature type="non-terminal residue" evidence="2">
    <location>
        <position position="78"/>
    </location>
</feature>
<organism evidence="2 3">
    <name type="scientific">Carboxydothermus islandicus</name>
    <dbReference type="NCBI Taxonomy" id="661089"/>
    <lineage>
        <taxon>Bacteria</taxon>
        <taxon>Bacillati</taxon>
        <taxon>Bacillota</taxon>
        <taxon>Clostridia</taxon>
        <taxon>Thermoanaerobacterales</taxon>
        <taxon>Thermoanaerobacteraceae</taxon>
        <taxon>Carboxydothermus</taxon>
    </lineage>
</organism>